<dbReference type="PANTHER" id="PTHR31873:SF6">
    <property type="entry name" value="ASPARTATE DEHYDROGENASE DOMAIN-CONTAINING PROTEIN"/>
    <property type="match status" value="1"/>
</dbReference>
<protein>
    <recommendedName>
        <fullName evidence="6">L-aspartate dehydrogenase</fullName>
        <ecNumber evidence="6">1.4.1.21</ecNumber>
    </recommendedName>
</protein>
<dbReference type="InterPro" id="IPR036291">
    <property type="entry name" value="NAD(P)-bd_dom_sf"/>
</dbReference>
<dbReference type="Pfam" id="PF03447">
    <property type="entry name" value="NAD_binding_3"/>
    <property type="match status" value="1"/>
</dbReference>
<dbReference type="HAMAP" id="MF_01265">
    <property type="entry name" value="NadX"/>
    <property type="match status" value="1"/>
</dbReference>
<evidence type="ECO:0000313" key="9">
    <source>
        <dbReference type="EMBL" id="MBF5056363.1"/>
    </source>
</evidence>
<proteinExistence type="inferred from homology"/>
<dbReference type="GO" id="GO:0033735">
    <property type="term" value="F:aspartate dehydrogenase [NAD(P)+] activity"/>
    <property type="evidence" value="ECO:0007669"/>
    <property type="project" value="UniProtKB-EC"/>
</dbReference>
<comment type="catalytic activity">
    <reaction evidence="6">
        <text>L-aspartate + NAD(+) + H2O = oxaloacetate + NH4(+) + NADH + H(+)</text>
        <dbReference type="Rhea" id="RHEA:11788"/>
        <dbReference type="ChEBI" id="CHEBI:15377"/>
        <dbReference type="ChEBI" id="CHEBI:15378"/>
        <dbReference type="ChEBI" id="CHEBI:16452"/>
        <dbReference type="ChEBI" id="CHEBI:28938"/>
        <dbReference type="ChEBI" id="CHEBI:29991"/>
        <dbReference type="ChEBI" id="CHEBI:57540"/>
        <dbReference type="ChEBI" id="CHEBI:57945"/>
        <dbReference type="EC" id="1.4.1.21"/>
    </reaction>
</comment>
<dbReference type="PANTHER" id="PTHR31873">
    <property type="entry name" value="L-ASPARTATE DEHYDROGENASE-RELATED"/>
    <property type="match status" value="1"/>
</dbReference>
<dbReference type="EC" id="1.4.1.21" evidence="6"/>
<evidence type="ECO:0000256" key="4">
    <source>
        <dbReference type="ARBA" id="ARBA00023002"/>
    </source>
</evidence>
<comment type="function">
    <text evidence="6">Specifically catalyzes the NAD or NADP-dependent dehydrogenation of L-aspartate to iminoaspartate.</text>
</comment>
<dbReference type="InterPro" id="IPR011182">
    <property type="entry name" value="L-Asp_DH"/>
</dbReference>
<dbReference type="EMBL" id="ARXX01000021">
    <property type="protein sequence ID" value="MBF5056363.1"/>
    <property type="molecule type" value="Genomic_DNA"/>
</dbReference>
<comment type="pathway">
    <text evidence="6">Cofactor biosynthesis; NAD(+) biosynthesis; iminoaspartate from L-aspartate (dehydrogenase route): step 1/1.</text>
</comment>
<comment type="catalytic activity">
    <reaction evidence="6">
        <text>L-aspartate + NADP(+) + H2O = oxaloacetate + NH4(+) + NADPH + H(+)</text>
        <dbReference type="Rhea" id="RHEA:11784"/>
        <dbReference type="ChEBI" id="CHEBI:15377"/>
        <dbReference type="ChEBI" id="CHEBI:15378"/>
        <dbReference type="ChEBI" id="CHEBI:16452"/>
        <dbReference type="ChEBI" id="CHEBI:28938"/>
        <dbReference type="ChEBI" id="CHEBI:29991"/>
        <dbReference type="ChEBI" id="CHEBI:57783"/>
        <dbReference type="ChEBI" id="CHEBI:58349"/>
        <dbReference type="EC" id="1.4.1.21"/>
    </reaction>
</comment>
<dbReference type="InterPro" id="IPR002811">
    <property type="entry name" value="Asp_DH"/>
</dbReference>
<comment type="similarity">
    <text evidence="1 6">Belongs to the L-aspartate dehydrogenase family.</text>
</comment>
<sequence>MTLNNHAGVIRVGIAGLGTVGRDVAAALNGRIHGVALSAVSARNVEAARDWLREAGLDVPVVGIDQLEPHCDVVIECAPSALMRRLAEPVLRAGKKLVVLSSGAMLDNMDLIELADLHGAQIIVPTGALLGLDAVKAAAEGRIESVKMVSRKPVEGFRGAPFLVANGIDIEGIDVPKRLFSGKAREAATGFPANLNVAISLSLAGIGVDQTQLEIWADPTIQRNTHTITVVSDSASFSMTIENIPTSNPKTGRITAQSVLAVLRQMTAPMRVGT</sequence>
<feature type="domain" description="Aspartate/homoserine dehydrogenase NAD-binding" evidence="8">
    <location>
        <begin position="16"/>
        <end position="125"/>
    </location>
</feature>
<evidence type="ECO:0000256" key="2">
    <source>
        <dbReference type="ARBA" id="ARBA00022642"/>
    </source>
</evidence>
<evidence type="ECO:0000256" key="1">
    <source>
        <dbReference type="ARBA" id="ARBA00008331"/>
    </source>
</evidence>
<evidence type="ECO:0000256" key="3">
    <source>
        <dbReference type="ARBA" id="ARBA00022857"/>
    </source>
</evidence>
<dbReference type="Gene3D" id="3.30.360.10">
    <property type="entry name" value="Dihydrodipicolinate Reductase, domain 2"/>
    <property type="match status" value="1"/>
</dbReference>
<accession>A0ABS0AQJ7</accession>
<keyword evidence="10" id="KW-1185">Reference proteome</keyword>
<dbReference type="Gene3D" id="3.40.50.720">
    <property type="entry name" value="NAD(P)-binding Rossmann-like Domain"/>
    <property type="match status" value="1"/>
</dbReference>
<dbReference type="InterPro" id="IPR020626">
    <property type="entry name" value="Asp_DH_prok"/>
</dbReference>
<dbReference type="SUPFAM" id="SSF51735">
    <property type="entry name" value="NAD(P)-binding Rossmann-fold domains"/>
    <property type="match status" value="1"/>
</dbReference>
<keyword evidence="2 6" id="KW-0662">Pyridine nucleotide biosynthesis</keyword>
<keyword evidence="4 6" id="KW-0560">Oxidoreductase</keyword>
<dbReference type="InterPro" id="IPR005106">
    <property type="entry name" value="Asp/hSer_DH_NAD-bd"/>
</dbReference>
<dbReference type="Pfam" id="PF01958">
    <property type="entry name" value="Asp_DH_C"/>
    <property type="match status" value="1"/>
</dbReference>
<reference evidence="9 10" key="1">
    <citation type="submission" date="2012-09" db="EMBL/GenBank/DDBJ databases">
        <title>Genome Sequence of alkane-degrading Bacterium Alcanivorax sp. 521-1.</title>
        <authorList>
            <person name="Lai Q."/>
            <person name="Shao Z."/>
        </authorList>
    </citation>
    <scope>NUCLEOTIDE SEQUENCE [LARGE SCALE GENOMIC DNA]</scope>
    <source>
        <strain evidence="9 10">521-1</strain>
    </source>
</reference>
<evidence type="ECO:0000313" key="10">
    <source>
        <dbReference type="Proteomes" id="UP000662703"/>
    </source>
</evidence>
<comment type="miscellaneous">
    <text evidence="6">The iminoaspartate product is unstable in aqueous solution and can decompose to oxaloacetate and ammonia.</text>
</comment>
<feature type="active site" evidence="6">
    <location>
        <position position="226"/>
    </location>
</feature>
<evidence type="ECO:0000259" key="8">
    <source>
        <dbReference type="Pfam" id="PF03447"/>
    </source>
</evidence>
<keyword evidence="5 6" id="KW-0520">NAD</keyword>
<dbReference type="PIRSF" id="PIRSF005227">
    <property type="entry name" value="Asp_dh_NAD_syn"/>
    <property type="match status" value="1"/>
</dbReference>
<name>A0ABS0AQJ7_9GAMM</name>
<organism evidence="9 10">
    <name type="scientific">Alloalcanivorax profundimaris</name>
    <dbReference type="NCBI Taxonomy" id="2735259"/>
    <lineage>
        <taxon>Bacteria</taxon>
        <taxon>Pseudomonadati</taxon>
        <taxon>Pseudomonadota</taxon>
        <taxon>Gammaproteobacteria</taxon>
        <taxon>Oceanospirillales</taxon>
        <taxon>Alcanivoracaceae</taxon>
        <taxon>Alloalcanivorax</taxon>
    </lineage>
</organism>
<dbReference type="Proteomes" id="UP000662703">
    <property type="component" value="Unassembled WGS sequence"/>
</dbReference>
<gene>
    <name evidence="6" type="primary">nadX</name>
    <name evidence="9" type="ORF">Y5W_01657</name>
</gene>
<dbReference type="SUPFAM" id="SSF55347">
    <property type="entry name" value="Glyceraldehyde-3-phosphate dehydrogenase-like, C-terminal domain"/>
    <property type="match status" value="1"/>
</dbReference>
<feature type="binding site" evidence="6">
    <location>
        <position position="128"/>
    </location>
    <ligand>
        <name>NAD(+)</name>
        <dbReference type="ChEBI" id="CHEBI:57540"/>
    </ligand>
</feature>
<evidence type="ECO:0000259" key="7">
    <source>
        <dbReference type="Pfam" id="PF01958"/>
    </source>
</evidence>
<evidence type="ECO:0000256" key="5">
    <source>
        <dbReference type="ARBA" id="ARBA00023027"/>
    </source>
</evidence>
<evidence type="ECO:0000256" key="6">
    <source>
        <dbReference type="HAMAP-Rule" id="MF_01265"/>
    </source>
</evidence>
<keyword evidence="3 6" id="KW-0521">NADP</keyword>
<feature type="binding site" evidence="6">
    <location>
        <position position="196"/>
    </location>
    <ligand>
        <name>NAD(+)</name>
        <dbReference type="ChEBI" id="CHEBI:57540"/>
    </ligand>
</feature>
<dbReference type="NCBIfam" id="NF009825">
    <property type="entry name" value="PRK13302.1"/>
    <property type="match status" value="1"/>
</dbReference>
<comment type="caution">
    <text evidence="9">The sequence shown here is derived from an EMBL/GenBank/DDBJ whole genome shotgun (WGS) entry which is preliminary data.</text>
</comment>
<feature type="domain" description="Aspartate dehydrogenase" evidence="7">
    <location>
        <begin position="175"/>
        <end position="260"/>
    </location>
</feature>